<keyword evidence="13" id="KW-0812">Transmembrane</keyword>
<dbReference type="Gene3D" id="3.40.710.10">
    <property type="entry name" value="DD-peptidase/beta-lactamase superfamily"/>
    <property type="match status" value="1"/>
</dbReference>
<evidence type="ECO:0000256" key="27">
    <source>
        <dbReference type="SAM" id="MobiDB-lite"/>
    </source>
</evidence>
<feature type="compositionally biased region" description="Low complexity" evidence="27">
    <location>
        <begin position="723"/>
        <end position="756"/>
    </location>
</feature>
<keyword evidence="17" id="KW-0573">Peptidoglycan synthesis</keyword>
<dbReference type="InterPro" id="IPR001264">
    <property type="entry name" value="Glyco_trans_51"/>
</dbReference>
<keyword evidence="16" id="KW-0735">Signal-anchor</keyword>
<evidence type="ECO:0000256" key="15">
    <source>
        <dbReference type="ARBA" id="ARBA00022960"/>
    </source>
</evidence>
<evidence type="ECO:0000256" key="5">
    <source>
        <dbReference type="ARBA" id="ARBA00007739"/>
    </source>
</evidence>
<evidence type="ECO:0000256" key="24">
    <source>
        <dbReference type="ARBA" id="ARBA00044770"/>
    </source>
</evidence>
<gene>
    <name evidence="30" type="primary">ponA</name>
    <name evidence="30" type="ORF">WY13_02616</name>
</gene>
<accession>A0A168MHZ7</accession>
<dbReference type="Gene3D" id="1.10.3810.10">
    <property type="entry name" value="Biosynthetic peptidoglycan transglycosylase-like"/>
    <property type="match status" value="1"/>
</dbReference>
<dbReference type="GO" id="GO:0005886">
    <property type="term" value="C:plasma membrane"/>
    <property type="evidence" value="ECO:0007669"/>
    <property type="project" value="UniProtKB-SubCell"/>
</dbReference>
<evidence type="ECO:0000256" key="3">
    <source>
        <dbReference type="ARBA" id="ARBA00004752"/>
    </source>
</evidence>
<dbReference type="GO" id="GO:0046677">
    <property type="term" value="P:response to antibiotic"/>
    <property type="evidence" value="ECO:0007669"/>
    <property type="project" value="UniProtKB-KW"/>
</dbReference>
<dbReference type="EC" id="3.4.16.4" evidence="6"/>
<evidence type="ECO:0000256" key="25">
    <source>
        <dbReference type="ARBA" id="ARBA00049902"/>
    </source>
</evidence>
<dbReference type="GO" id="GO:0008360">
    <property type="term" value="P:regulation of cell shape"/>
    <property type="evidence" value="ECO:0007669"/>
    <property type="project" value="UniProtKB-KW"/>
</dbReference>
<evidence type="ECO:0000256" key="12">
    <source>
        <dbReference type="ARBA" id="ARBA00022679"/>
    </source>
</evidence>
<evidence type="ECO:0000256" key="26">
    <source>
        <dbReference type="ARBA" id="ARBA00060592"/>
    </source>
</evidence>
<dbReference type="SUPFAM" id="SSF56601">
    <property type="entry name" value="beta-lactamase/transpeptidase-like"/>
    <property type="match status" value="1"/>
</dbReference>
<evidence type="ECO:0000256" key="4">
    <source>
        <dbReference type="ARBA" id="ARBA00007090"/>
    </source>
</evidence>
<keyword evidence="8" id="KW-1003">Cell membrane</keyword>
<feature type="region of interest" description="Disordered" evidence="27">
    <location>
        <begin position="713"/>
        <end position="785"/>
    </location>
</feature>
<keyword evidence="21" id="KW-0511">Multifunctional enzyme</keyword>
<evidence type="ECO:0000256" key="23">
    <source>
        <dbReference type="ARBA" id="ARBA00034000"/>
    </source>
</evidence>
<evidence type="ECO:0000256" key="9">
    <source>
        <dbReference type="ARBA" id="ARBA00022645"/>
    </source>
</evidence>
<dbReference type="AlphaFoldDB" id="A0A168MHZ7"/>
<evidence type="ECO:0000256" key="14">
    <source>
        <dbReference type="ARBA" id="ARBA00022801"/>
    </source>
</evidence>
<evidence type="ECO:0000256" key="11">
    <source>
        <dbReference type="ARBA" id="ARBA00022676"/>
    </source>
</evidence>
<feature type="compositionally biased region" description="Polar residues" evidence="27">
    <location>
        <begin position="773"/>
        <end position="785"/>
    </location>
</feature>
<evidence type="ECO:0000256" key="10">
    <source>
        <dbReference type="ARBA" id="ARBA00022670"/>
    </source>
</evidence>
<comment type="function">
    <text evidence="1">Cell wall formation. Synthesis of cross-linked peptidoglycan from the lipid intermediates. The enzyme has a penicillin-insensitive transglycosylase N-terminal domain (formation of linear glycan strands) and a penicillin-sensitive transpeptidase C-terminal domain (cross-linking of the peptide subunits).</text>
</comment>
<evidence type="ECO:0000256" key="13">
    <source>
        <dbReference type="ARBA" id="ARBA00022692"/>
    </source>
</evidence>
<dbReference type="NCBIfam" id="TIGR02074">
    <property type="entry name" value="PBP_1a_fam"/>
    <property type="match status" value="1"/>
</dbReference>
<keyword evidence="15" id="KW-0133">Cell shape</keyword>
<feature type="domain" description="Penicillin-binding protein transpeptidase" evidence="28">
    <location>
        <begin position="360"/>
        <end position="619"/>
    </location>
</feature>
<evidence type="ECO:0000313" key="30">
    <source>
        <dbReference type="EMBL" id="OAA84717.1"/>
    </source>
</evidence>
<comment type="subcellular location">
    <subcellularLocation>
        <location evidence="2">Cell membrane</location>
        <topology evidence="2">Single-pass type II membrane protein</topology>
    </subcellularLocation>
</comment>
<dbReference type="Pfam" id="PF00912">
    <property type="entry name" value="Transgly"/>
    <property type="match status" value="1"/>
</dbReference>
<sequence>MVKKRKKARKKVFKHGAAILCGLLALVFAAALGLTAAVIKNSPPLDISQISNLNEPSVLYDDKNNLMDVLVTPQQRTVIPFSSMPQNLKNAFVSIEDERFYKHKGIDLKRLIGVVFIDIKSKFSGNTGIQGASTITQQLVRNIYLSSQISYKRKMQEIYLSLKLEKKLSKTQILEAYMNTIYLGGRALGVEAAAKQYFGKSAKDLNLIECAFIAGMPQSPSVYYPYSPTAKKNPSIYLNRTTTVIKKMYENGYISKDQYTTAVNDIANGKLDIMSQPTVNNGYNNEWFTVPVINAVEKDLKSKYKYTDEQIENLLMYGGLKIHTTMNEDLQEKTENTLNNDSIFNSSSADKNGIVQPQASAVVMNYHTGEVKALVGGRGSQPARSFNRAASEKYLRPSGSSIKPLTVYSPAVDSKQFTAASTVDSSPLSPELANKYASNGEPYDPKNDEDTDFGTVTLRTALTKSLNTVAVKVEDRMGLKTGADYAEKFGITLDEHDRSSIAALSLGELHHGTNTLLMSAAYGTFGNYGKYTTPKLYTTVVNRNGTVLLDNKTQTKKALSPQSAYVLYQMLKGPVSAEGTGSNANLGGMPVSGKTGTSEDRKDLWFVGLTPYYSAAVWIGNDDDSVLDGSLSSNSAAQLWANIMSPFHQGLEAKDIEMPDGVVTSPICSKSGKLPVSDCHTDPTGDKVYTEYFIDGTVPSDYCNVSHSWNALDNLPGSKNKKNNATNKNNWNSDNNTNDNPNNTNTNTNNNTTTDTNTKDKKDTTNDENSKDVNNLPTTVPSTGN</sequence>
<proteinExistence type="inferred from homology"/>
<comment type="catalytic activity">
    <reaction evidence="23">
        <text>Preferential cleavage: (Ac)2-L-Lys-D-Ala-|-D-Ala. Also transpeptidation of peptidyl-alanyl moieties that are N-acyl substituents of D-alanine.</text>
        <dbReference type="EC" id="3.4.16.4"/>
    </reaction>
</comment>
<dbReference type="PANTHER" id="PTHR32282:SF11">
    <property type="entry name" value="PENICILLIN-BINDING PROTEIN 1B"/>
    <property type="match status" value="1"/>
</dbReference>
<comment type="pathway">
    <text evidence="26">Glycan biosynthesis.</text>
</comment>
<comment type="similarity">
    <text evidence="5">In the N-terminal section; belongs to the glycosyltransferase 51 family.</text>
</comment>
<evidence type="ECO:0000256" key="21">
    <source>
        <dbReference type="ARBA" id="ARBA00023268"/>
    </source>
</evidence>
<organism evidence="30 31">
    <name type="scientific">Clostridium ljungdahlii</name>
    <dbReference type="NCBI Taxonomy" id="1538"/>
    <lineage>
        <taxon>Bacteria</taxon>
        <taxon>Bacillati</taxon>
        <taxon>Bacillota</taxon>
        <taxon>Clostridia</taxon>
        <taxon>Eubacteriales</taxon>
        <taxon>Clostridiaceae</taxon>
        <taxon>Clostridium</taxon>
    </lineage>
</organism>
<comment type="pathway">
    <text evidence="3">Cell wall biogenesis; peptidoglycan biosynthesis.</text>
</comment>
<keyword evidence="9" id="KW-0121">Carboxypeptidase</keyword>
<evidence type="ECO:0000256" key="19">
    <source>
        <dbReference type="ARBA" id="ARBA00023136"/>
    </source>
</evidence>
<evidence type="ECO:0000313" key="31">
    <source>
        <dbReference type="Proteomes" id="UP000077407"/>
    </source>
</evidence>
<dbReference type="GO" id="GO:0008955">
    <property type="term" value="F:peptidoglycan glycosyltransferase activity"/>
    <property type="evidence" value="ECO:0007669"/>
    <property type="project" value="UniProtKB-EC"/>
</dbReference>
<dbReference type="GO" id="GO:0071555">
    <property type="term" value="P:cell wall organization"/>
    <property type="evidence" value="ECO:0007669"/>
    <property type="project" value="UniProtKB-KW"/>
</dbReference>
<evidence type="ECO:0000256" key="22">
    <source>
        <dbReference type="ARBA" id="ARBA00023316"/>
    </source>
</evidence>
<feature type="domain" description="Glycosyl transferase family 51" evidence="29">
    <location>
        <begin position="70"/>
        <end position="248"/>
    </location>
</feature>
<dbReference type="RefSeq" id="WP_063556010.1">
    <property type="nucleotide sequence ID" value="NZ_LITT01000035.1"/>
</dbReference>
<evidence type="ECO:0000256" key="7">
    <source>
        <dbReference type="ARBA" id="ARBA00018638"/>
    </source>
</evidence>
<evidence type="ECO:0000256" key="16">
    <source>
        <dbReference type="ARBA" id="ARBA00022968"/>
    </source>
</evidence>
<dbReference type="InterPro" id="IPR050396">
    <property type="entry name" value="Glycosyltr_51/Transpeptidase"/>
</dbReference>
<dbReference type="EC" id="2.4.99.28" evidence="24"/>
<comment type="catalytic activity">
    <reaction evidence="25">
        <text>[GlcNAc-(1-&gt;4)-Mur2Ac(oyl-L-Ala-gamma-D-Glu-L-Lys-D-Ala-D-Ala)](n)-di-trans,octa-cis-undecaprenyl diphosphate + beta-D-GlcNAc-(1-&gt;4)-Mur2Ac(oyl-L-Ala-gamma-D-Glu-L-Lys-D-Ala-D-Ala)-di-trans,octa-cis-undecaprenyl diphosphate = [GlcNAc-(1-&gt;4)-Mur2Ac(oyl-L-Ala-gamma-D-Glu-L-Lys-D-Ala-D-Ala)](n+1)-di-trans,octa-cis-undecaprenyl diphosphate + di-trans,octa-cis-undecaprenyl diphosphate + H(+)</text>
        <dbReference type="Rhea" id="RHEA:23708"/>
        <dbReference type="Rhea" id="RHEA-COMP:9602"/>
        <dbReference type="Rhea" id="RHEA-COMP:9603"/>
        <dbReference type="ChEBI" id="CHEBI:15378"/>
        <dbReference type="ChEBI" id="CHEBI:58405"/>
        <dbReference type="ChEBI" id="CHEBI:60033"/>
        <dbReference type="ChEBI" id="CHEBI:78435"/>
        <dbReference type="EC" id="2.4.99.28"/>
    </reaction>
</comment>
<evidence type="ECO:0000259" key="28">
    <source>
        <dbReference type="Pfam" id="PF00905"/>
    </source>
</evidence>
<keyword evidence="19" id="KW-0472">Membrane</keyword>
<evidence type="ECO:0000256" key="1">
    <source>
        <dbReference type="ARBA" id="ARBA00002624"/>
    </source>
</evidence>
<dbReference type="SUPFAM" id="SSF53955">
    <property type="entry name" value="Lysozyme-like"/>
    <property type="match status" value="1"/>
</dbReference>
<dbReference type="InterPro" id="IPR036950">
    <property type="entry name" value="PBP_transglycosylase"/>
</dbReference>
<dbReference type="Pfam" id="PF00905">
    <property type="entry name" value="Transpeptidase"/>
    <property type="match status" value="1"/>
</dbReference>
<dbReference type="InterPro" id="IPR012338">
    <property type="entry name" value="Beta-lactam/transpept-like"/>
</dbReference>
<dbReference type="GO" id="GO:0006508">
    <property type="term" value="P:proteolysis"/>
    <property type="evidence" value="ECO:0007669"/>
    <property type="project" value="UniProtKB-KW"/>
</dbReference>
<evidence type="ECO:0000256" key="2">
    <source>
        <dbReference type="ARBA" id="ARBA00004401"/>
    </source>
</evidence>
<reference evidence="30 31" key="1">
    <citation type="journal article" date="2015" name="Biotechnol. Bioeng.">
        <title>Genome sequence and phenotypic characterization of Caulobacter segnis.</title>
        <authorList>
            <person name="Patel S."/>
            <person name="Fletcher B."/>
            <person name="Scott D.C."/>
            <person name="Ely B."/>
        </authorList>
    </citation>
    <scope>NUCLEOTIDE SEQUENCE [LARGE SCALE GENOMIC DNA]</scope>
    <source>
        <strain evidence="30 31">ERI-2</strain>
    </source>
</reference>
<evidence type="ECO:0000256" key="8">
    <source>
        <dbReference type="ARBA" id="ARBA00022475"/>
    </source>
</evidence>
<dbReference type="PANTHER" id="PTHR32282">
    <property type="entry name" value="BINDING PROTEIN TRANSPEPTIDASE, PUTATIVE-RELATED"/>
    <property type="match status" value="1"/>
</dbReference>
<dbReference type="GO" id="GO:0009002">
    <property type="term" value="F:serine-type D-Ala-D-Ala carboxypeptidase activity"/>
    <property type="evidence" value="ECO:0007669"/>
    <property type="project" value="UniProtKB-EC"/>
</dbReference>
<dbReference type="OrthoDB" id="9766909at2"/>
<dbReference type="GO" id="GO:0008658">
    <property type="term" value="F:penicillin binding"/>
    <property type="evidence" value="ECO:0007669"/>
    <property type="project" value="InterPro"/>
</dbReference>
<dbReference type="InterPro" id="IPR001460">
    <property type="entry name" value="PCN-bd_Tpept"/>
</dbReference>
<dbReference type="EMBL" id="LITT01000035">
    <property type="protein sequence ID" value="OAA84717.1"/>
    <property type="molecule type" value="Genomic_DNA"/>
</dbReference>
<keyword evidence="20" id="KW-0046">Antibiotic resistance</keyword>
<protein>
    <recommendedName>
        <fullName evidence="7">Penicillin-binding protein 1A</fullName>
        <ecNumber evidence="24">2.4.99.28</ecNumber>
        <ecNumber evidence="6">3.4.16.4</ecNumber>
    </recommendedName>
</protein>
<dbReference type="PATRIC" id="fig|1538.10.peg.2511"/>
<feature type="region of interest" description="Disordered" evidence="27">
    <location>
        <begin position="422"/>
        <end position="450"/>
    </location>
</feature>
<dbReference type="FunFam" id="1.10.3810.10:FF:000001">
    <property type="entry name" value="Penicillin-binding protein 1A"/>
    <property type="match status" value="1"/>
</dbReference>
<dbReference type="InterPro" id="IPR023346">
    <property type="entry name" value="Lysozyme-like_dom_sf"/>
</dbReference>
<evidence type="ECO:0000256" key="20">
    <source>
        <dbReference type="ARBA" id="ARBA00023251"/>
    </source>
</evidence>
<keyword evidence="12" id="KW-0808">Transferase</keyword>
<dbReference type="GO" id="GO:0030288">
    <property type="term" value="C:outer membrane-bounded periplasmic space"/>
    <property type="evidence" value="ECO:0007669"/>
    <property type="project" value="TreeGrafter"/>
</dbReference>
<dbReference type="GO" id="GO:0009252">
    <property type="term" value="P:peptidoglycan biosynthetic process"/>
    <property type="evidence" value="ECO:0007669"/>
    <property type="project" value="UniProtKB-UniPathway"/>
</dbReference>
<evidence type="ECO:0000256" key="17">
    <source>
        <dbReference type="ARBA" id="ARBA00022984"/>
    </source>
</evidence>
<keyword evidence="11" id="KW-0328">Glycosyltransferase</keyword>
<feature type="compositionally biased region" description="Basic and acidic residues" evidence="27">
    <location>
        <begin position="757"/>
        <end position="771"/>
    </location>
</feature>
<evidence type="ECO:0000256" key="6">
    <source>
        <dbReference type="ARBA" id="ARBA00012448"/>
    </source>
</evidence>
<dbReference type="Proteomes" id="UP000077407">
    <property type="component" value="Unassembled WGS sequence"/>
</dbReference>
<keyword evidence="18" id="KW-1133">Transmembrane helix</keyword>
<evidence type="ECO:0000256" key="18">
    <source>
        <dbReference type="ARBA" id="ARBA00022989"/>
    </source>
</evidence>
<comment type="caution">
    <text evidence="30">The sequence shown here is derived from an EMBL/GenBank/DDBJ whole genome shotgun (WGS) entry which is preliminary data.</text>
</comment>
<keyword evidence="22" id="KW-0961">Cell wall biogenesis/degradation</keyword>
<dbReference type="UniPathway" id="UPA00219"/>
<evidence type="ECO:0000259" key="29">
    <source>
        <dbReference type="Pfam" id="PF00912"/>
    </source>
</evidence>
<keyword evidence="14" id="KW-0378">Hydrolase</keyword>
<name>A0A168MHZ7_9CLOT</name>
<comment type="similarity">
    <text evidence="4">In the C-terminal section; belongs to the transpeptidase family.</text>
</comment>
<keyword evidence="10" id="KW-0645">Protease</keyword>